<keyword evidence="1" id="KW-0812">Transmembrane</keyword>
<feature type="transmembrane region" description="Helical" evidence="1">
    <location>
        <begin position="163"/>
        <end position="182"/>
    </location>
</feature>
<keyword evidence="1" id="KW-0472">Membrane</keyword>
<dbReference type="InterPro" id="IPR025565">
    <property type="entry name" value="DUF4328"/>
</dbReference>
<keyword evidence="1" id="KW-1133">Transmembrane helix</keyword>
<feature type="transmembrane region" description="Helical" evidence="1">
    <location>
        <begin position="85"/>
        <end position="103"/>
    </location>
</feature>
<feature type="transmembrane region" description="Helical" evidence="1">
    <location>
        <begin position="243"/>
        <end position="268"/>
    </location>
</feature>
<feature type="transmembrane region" description="Helical" evidence="1">
    <location>
        <begin position="202"/>
        <end position="222"/>
    </location>
</feature>
<evidence type="ECO:0000256" key="1">
    <source>
        <dbReference type="SAM" id="Phobius"/>
    </source>
</evidence>
<dbReference type="Pfam" id="PF14219">
    <property type="entry name" value="DUF4328"/>
    <property type="match status" value="1"/>
</dbReference>
<gene>
    <name evidence="3" type="ORF">LZ495_19905</name>
</gene>
<keyword evidence="4" id="KW-1185">Reference proteome</keyword>
<dbReference type="RefSeq" id="WP_235053772.1">
    <property type="nucleotide sequence ID" value="NZ_JAKFHA010000011.1"/>
</dbReference>
<accession>A0AA41Q1A2</accession>
<proteinExistence type="predicted"/>
<dbReference type="AlphaFoldDB" id="A0AA41Q1A2"/>
<protein>
    <submittedName>
        <fullName evidence="3">DUF4328 domain-containing protein</fullName>
    </submittedName>
</protein>
<feature type="transmembrane region" description="Helical" evidence="1">
    <location>
        <begin position="52"/>
        <end position="73"/>
    </location>
</feature>
<evidence type="ECO:0000313" key="3">
    <source>
        <dbReference type="EMBL" id="MCF2529466.1"/>
    </source>
</evidence>
<name>A0AA41Q1A2_9ACTN</name>
<evidence type="ECO:0000259" key="2">
    <source>
        <dbReference type="Pfam" id="PF14219"/>
    </source>
</evidence>
<evidence type="ECO:0000313" key="4">
    <source>
        <dbReference type="Proteomes" id="UP001165378"/>
    </source>
</evidence>
<dbReference type="Proteomes" id="UP001165378">
    <property type="component" value="Unassembled WGS sequence"/>
</dbReference>
<organism evidence="3 4">
    <name type="scientific">Yinghuangia soli</name>
    <dbReference type="NCBI Taxonomy" id="2908204"/>
    <lineage>
        <taxon>Bacteria</taxon>
        <taxon>Bacillati</taxon>
        <taxon>Actinomycetota</taxon>
        <taxon>Actinomycetes</taxon>
        <taxon>Kitasatosporales</taxon>
        <taxon>Streptomycetaceae</taxon>
        <taxon>Yinghuangia</taxon>
    </lineage>
</organism>
<comment type="caution">
    <text evidence="3">The sequence shown here is derived from an EMBL/GenBank/DDBJ whole genome shotgun (WGS) entry which is preliminary data.</text>
</comment>
<sequence>MAIRTAAEGPADRGAATDVAADVPADVMTEAVAEVAAEAGAEVVWARRSRPVLTAVLVVLLSTAALNHLYGVVASARAEQFDRPAVWVLLLVLIGPVFAAWFGSAHSNSRTYGVGQPRYSRPGAILCWLVPLGQMVMPYRATHEVVRLTFGTLPRRMVVLLRSWWTAWLAMWALFWASLWVIDKADAEARGIDGSVRLADTAFHLAGAAAAAAAVWLVVAVTREQLRRRDTPLQPVPADADAAGPWGCLIAGTLAPLSLVVLFAVVMVSPPRFDPPALMLDAEDVVGTWRGDGAVVEFSADGRFRITGMPKDRLPDPEGLGRDRWSASGRWTICGGPRGTSDHSPGVGLVYDIPEPNASARWTCREMLHSFGAPGAPQLRDGVWDDMEEGVIYRRFLEKTR</sequence>
<dbReference type="EMBL" id="JAKFHA010000011">
    <property type="protein sequence ID" value="MCF2529466.1"/>
    <property type="molecule type" value="Genomic_DNA"/>
</dbReference>
<reference evidence="3" key="1">
    <citation type="submission" date="2022-01" db="EMBL/GenBank/DDBJ databases">
        <title>Genome-Based Taxonomic Classification of the Phylum Actinobacteria.</title>
        <authorList>
            <person name="Gao Y."/>
        </authorList>
    </citation>
    <scope>NUCLEOTIDE SEQUENCE</scope>
    <source>
        <strain evidence="3">KLBMP 8922</strain>
    </source>
</reference>
<feature type="domain" description="DUF4328" evidence="2">
    <location>
        <begin position="86"/>
        <end position="222"/>
    </location>
</feature>